<sequence length="305" mass="33794">MIKQELQKQNMVNALSLKESSINHEFYDTSPSSLQLSKPKIKSLSLPNSANSSPLFTSKRKSKGEVIESPNKASNLTLKLLQQIDLRKSKSCGEGRASLSPFDEFDLWLIKPSVAEHDNEHRVHESFSKTEAIEEFHASDNELEANADEGFTCSALCMYLPGFGKAKSVKPKKEGSEMEGTISRTVSLEKFECGSWASSTLFNEIEKDHTSSYFDLPLELIRGSSVKDVNAPITSAFVFETDLKGVLKNGSSRTNARKLDISPHHVRFSMSSSTSHYPPSPAFCNTPNLRSAKDDFNAFLEAQST</sequence>
<dbReference type="GO" id="GO:0048564">
    <property type="term" value="P:photosystem I assembly"/>
    <property type="evidence" value="ECO:0007669"/>
    <property type="project" value="InterPro"/>
</dbReference>
<dbReference type="InterPro" id="IPR040340">
    <property type="entry name" value="CEST/Y3IP1"/>
</dbReference>
<evidence type="ECO:0000313" key="3">
    <source>
        <dbReference type="Proteomes" id="UP000242715"/>
    </source>
</evidence>
<dbReference type="Proteomes" id="UP000242715">
    <property type="component" value="Unassembled WGS sequence"/>
</dbReference>
<dbReference type="PANTHER" id="PTHR33672:SF24">
    <property type="entry name" value="OS01G0798600 PROTEIN"/>
    <property type="match status" value="1"/>
</dbReference>
<dbReference type="OrthoDB" id="1880037at2759"/>
<dbReference type="GO" id="GO:0009535">
    <property type="term" value="C:chloroplast thylakoid membrane"/>
    <property type="evidence" value="ECO:0007669"/>
    <property type="project" value="InterPro"/>
</dbReference>
<organism evidence="2 3">
    <name type="scientific">Trifolium subterraneum</name>
    <name type="common">Subterranean clover</name>
    <dbReference type="NCBI Taxonomy" id="3900"/>
    <lineage>
        <taxon>Eukaryota</taxon>
        <taxon>Viridiplantae</taxon>
        <taxon>Streptophyta</taxon>
        <taxon>Embryophyta</taxon>
        <taxon>Tracheophyta</taxon>
        <taxon>Spermatophyta</taxon>
        <taxon>Magnoliopsida</taxon>
        <taxon>eudicotyledons</taxon>
        <taxon>Gunneridae</taxon>
        <taxon>Pentapetalae</taxon>
        <taxon>rosids</taxon>
        <taxon>fabids</taxon>
        <taxon>Fabales</taxon>
        <taxon>Fabaceae</taxon>
        <taxon>Papilionoideae</taxon>
        <taxon>50 kb inversion clade</taxon>
        <taxon>NPAAA clade</taxon>
        <taxon>Hologalegina</taxon>
        <taxon>IRL clade</taxon>
        <taxon>Trifolieae</taxon>
        <taxon>Trifolium</taxon>
    </lineage>
</organism>
<keyword evidence="3" id="KW-1185">Reference proteome</keyword>
<proteinExistence type="predicted"/>
<dbReference type="AlphaFoldDB" id="A0A2Z6NLY3"/>
<gene>
    <name evidence="2" type="ORF">TSUD_154030</name>
</gene>
<dbReference type="EMBL" id="DF973678">
    <property type="protein sequence ID" value="GAU37570.1"/>
    <property type="molecule type" value="Genomic_DNA"/>
</dbReference>
<evidence type="ECO:0000313" key="2">
    <source>
        <dbReference type="EMBL" id="GAU37570.1"/>
    </source>
</evidence>
<reference evidence="3" key="1">
    <citation type="journal article" date="2017" name="Front. Plant Sci.">
        <title>Climate Clever Clovers: New Paradigm to Reduce the Environmental Footprint of Ruminants by Breeding Low Methanogenic Forages Utilizing Haplotype Variation.</title>
        <authorList>
            <person name="Kaur P."/>
            <person name="Appels R."/>
            <person name="Bayer P.E."/>
            <person name="Keeble-Gagnere G."/>
            <person name="Wang J."/>
            <person name="Hirakawa H."/>
            <person name="Shirasawa K."/>
            <person name="Vercoe P."/>
            <person name="Stefanova K."/>
            <person name="Durmic Z."/>
            <person name="Nichols P."/>
            <person name="Revell C."/>
            <person name="Isobe S.N."/>
            <person name="Edwards D."/>
            <person name="Erskine W."/>
        </authorList>
    </citation>
    <scope>NUCLEOTIDE SEQUENCE [LARGE SCALE GENOMIC DNA]</scope>
    <source>
        <strain evidence="3">cv. Daliak</strain>
    </source>
</reference>
<evidence type="ECO:0000256" key="1">
    <source>
        <dbReference type="SAM" id="MobiDB-lite"/>
    </source>
</evidence>
<name>A0A2Z6NLY3_TRISU</name>
<accession>A0A2Z6NLY3</accession>
<dbReference type="PANTHER" id="PTHR33672">
    <property type="entry name" value="YCF3-INTERACTING PROTEIN 1, CHLOROPLASTIC"/>
    <property type="match status" value="1"/>
</dbReference>
<protein>
    <submittedName>
        <fullName evidence="2">Uncharacterized protein</fullName>
    </submittedName>
</protein>
<dbReference type="GO" id="GO:0080183">
    <property type="term" value="P:response to photooxidative stress"/>
    <property type="evidence" value="ECO:0007669"/>
    <property type="project" value="InterPro"/>
</dbReference>
<feature type="region of interest" description="Disordered" evidence="1">
    <location>
        <begin position="48"/>
        <end position="68"/>
    </location>
</feature>